<evidence type="ECO:0000256" key="1">
    <source>
        <dbReference type="ARBA" id="ARBA00005817"/>
    </source>
</evidence>
<reference evidence="5" key="1">
    <citation type="journal article" date="2020" name="mSystems">
        <title>Genome- and Community-Level Interaction Insights into Carbon Utilization and Element Cycling Functions of Hydrothermarchaeota in Hydrothermal Sediment.</title>
        <authorList>
            <person name="Zhou Z."/>
            <person name="Liu Y."/>
            <person name="Xu W."/>
            <person name="Pan J."/>
            <person name="Luo Z.H."/>
            <person name="Li M."/>
        </authorList>
    </citation>
    <scope>NUCLEOTIDE SEQUENCE [LARGE SCALE GENOMIC DNA]</scope>
    <source>
        <strain evidence="5">HyVt-533</strain>
    </source>
</reference>
<dbReference type="InterPro" id="IPR014730">
    <property type="entry name" value="ETF_a/b_N"/>
</dbReference>
<organism evidence="5">
    <name type="scientific">Thermodesulfatator atlanticus</name>
    <dbReference type="NCBI Taxonomy" id="501497"/>
    <lineage>
        <taxon>Bacteria</taxon>
        <taxon>Pseudomonadati</taxon>
        <taxon>Thermodesulfobacteriota</taxon>
        <taxon>Thermodesulfobacteria</taxon>
        <taxon>Thermodesulfobacteriales</taxon>
        <taxon>Thermodesulfatatoraceae</taxon>
        <taxon>Thermodesulfatator</taxon>
    </lineage>
</organism>
<proteinExistence type="inferred from homology"/>
<comment type="caution">
    <text evidence="5">The sequence shown here is derived from an EMBL/GenBank/DDBJ whole genome shotgun (WGS) entry which is preliminary data.</text>
</comment>
<gene>
    <name evidence="5" type="ORF">ENJ96_08900</name>
</gene>
<dbReference type="Gene3D" id="3.40.50.1220">
    <property type="entry name" value="TPP-binding domain"/>
    <property type="match status" value="1"/>
</dbReference>
<evidence type="ECO:0000256" key="2">
    <source>
        <dbReference type="ARBA" id="ARBA00022982"/>
    </source>
</evidence>
<dbReference type="PANTHER" id="PTHR43153">
    <property type="entry name" value="ELECTRON TRANSFER FLAVOPROTEIN ALPHA"/>
    <property type="match status" value="1"/>
</dbReference>
<keyword evidence="3" id="KW-0285">Flavoprotein</keyword>
<protein>
    <submittedName>
        <fullName evidence="5">Electron transfer flavoprotein subunit alpha/FixB family protein</fullName>
    </submittedName>
</protein>
<comment type="similarity">
    <text evidence="1">Belongs to the ETF alpha-subunit/FixB family.</text>
</comment>
<dbReference type="GO" id="GO:0033539">
    <property type="term" value="P:fatty acid beta-oxidation using acyl-CoA dehydrogenase"/>
    <property type="evidence" value="ECO:0007669"/>
    <property type="project" value="TreeGrafter"/>
</dbReference>
<dbReference type="InterPro" id="IPR029035">
    <property type="entry name" value="DHS-like_NAD/FAD-binding_dom"/>
</dbReference>
<dbReference type="GO" id="GO:0009055">
    <property type="term" value="F:electron transfer activity"/>
    <property type="evidence" value="ECO:0007669"/>
    <property type="project" value="InterPro"/>
</dbReference>
<dbReference type="InterPro" id="IPR014731">
    <property type="entry name" value="ETF_asu_C"/>
</dbReference>
<dbReference type="AlphaFoldDB" id="A0A7V5U3F6"/>
<feature type="binding site" evidence="3">
    <location>
        <begin position="275"/>
        <end position="282"/>
    </location>
    <ligand>
        <name>FAD</name>
        <dbReference type="ChEBI" id="CHEBI:57692"/>
    </ligand>
</feature>
<dbReference type="Gene3D" id="3.40.50.620">
    <property type="entry name" value="HUPs"/>
    <property type="match status" value="1"/>
</dbReference>
<evidence type="ECO:0000313" key="5">
    <source>
        <dbReference type="EMBL" id="HHI97951.1"/>
    </source>
</evidence>
<dbReference type="SUPFAM" id="SSF52402">
    <property type="entry name" value="Adenine nucleotide alpha hydrolases-like"/>
    <property type="match status" value="1"/>
</dbReference>
<sequence length="336" mass="36817">MSYQGVAIFAEWTGKALHPVSLELLSEARRLAEELNTKVLAFFISSPEGKEAAQELIKHGADEVVWASHEKFSSFLDDLFTRILVKMVETERPEILLFPATARGQALAPRVAGFLRLGLTAHCIAFEIDPKERRLVQIRPSFGENIMAKIISLTKPQMATVRPGVFPRAKAEPARQGEIKPFPLEEEELKSAITVLARKERPRPKIDLSQAKIIVAGGRGLGSKEFFDKLFELADLLGAAVGATRPVCHLGWVSEEHMIGVSGQTVSPRLYLGFGISGAIHHLVGVRHPGLIVAVNTDPEAPLMKRAEIAVEGDVRQILPLLIQRIKALKGAENAS</sequence>
<dbReference type="SMART" id="SM00893">
    <property type="entry name" value="ETF"/>
    <property type="match status" value="1"/>
</dbReference>
<keyword evidence="3" id="KW-0274">FAD</keyword>
<evidence type="ECO:0000256" key="3">
    <source>
        <dbReference type="PIRSR" id="PIRSR000089-1"/>
    </source>
</evidence>
<dbReference type="EMBL" id="DROK01000263">
    <property type="protein sequence ID" value="HHI97951.1"/>
    <property type="molecule type" value="Genomic_DNA"/>
</dbReference>
<dbReference type="Pfam" id="PF00766">
    <property type="entry name" value="ETF_alpha"/>
    <property type="match status" value="1"/>
</dbReference>
<dbReference type="SUPFAM" id="SSF52467">
    <property type="entry name" value="DHS-like NAD/FAD-binding domain"/>
    <property type="match status" value="1"/>
</dbReference>
<feature type="domain" description="Electron transfer flavoprotein alpha/beta-subunit N-terminal" evidence="4">
    <location>
        <begin position="6"/>
        <end position="193"/>
    </location>
</feature>
<comment type="cofactor">
    <cofactor evidence="3">
        <name>FAD</name>
        <dbReference type="ChEBI" id="CHEBI:57692"/>
    </cofactor>
    <text evidence="3">Binds 1 FAD per dimer.</text>
</comment>
<feature type="binding site" evidence="3">
    <location>
        <position position="219"/>
    </location>
    <ligand>
        <name>FAD</name>
        <dbReference type="ChEBI" id="CHEBI:57692"/>
    </ligand>
</feature>
<dbReference type="PIRSF" id="PIRSF000089">
    <property type="entry name" value="Electra_flavoP_a"/>
    <property type="match status" value="1"/>
</dbReference>
<keyword evidence="2" id="KW-0249">Electron transport</keyword>
<dbReference type="PANTHER" id="PTHR43153:SF1">
    <property type="entry name" value="ELECTRON TRANSFER FLAVOPROTEIN SUBUNIT ALPHA, MITOCHONDRIAL"/>
    <property type="match status" value="1"/>
</dbReference>
<dbReference type="InterPro" id="IPR033947">
    <property type="entry name" value="ETF_alpha_N"/>
</dbReference>
<dbReference type="InterPro" id="IPR014729">
    <property type="entry name" value="Rossmann-like_a/b/a_fold"/>
</dbReference>
<name>A0A7V5U3F6_9BACT</name>
<feature type="binding site" evidence="3">
    <location>
        <begin position="244"/>
        <end position="245"/>
    </location>
    <ligand>
        <name>FAD</name>
        <dbReference type="ChEBI" id="CHEBI:57692"/>
    </ligand>
</feature>
<evidence type="ECO:0000259" key="4">
    <source>
        <dbReference type="SMART" id="SM00893"/>
    </source>
</evidence>
<keyword evidence="2" id="KW-0813">Transport</keyword>
<dbReference type="GO" id="GO:0050660">
    <property type="term" value="F:flavin adenine dinucleotide binding"/>
    <property type="evidence" value="ECO:0007669"/>
    <property type="project" value="InterPro"/>
</dbReference>
<dbReference type="CDD" id="cd01715">
    <property type="entry name" value="ETF_alpha"/>
    <property type="match status" value="1"/>
</dbReference>
<dbReference type="Proteomes" id="UP000886101">
    <property type="component" value="Unassembled WGS sequence"/>
</dbReference>
<dbReference type="Pfam" id="PF01012">
    <property type="entry name" value="ETF"/>
    <property type="match status" value="1"/>
</dbReference>
<feature type="binding site" evidence="3">
    <location>
        <position position="296"/>
    </location>
    <ligand>
        <name>FAD</name>
        <dbReference type="ChEBI" id="CHEBI:57692"/>
    </ligand>
</feature>
<accession>A0A7V5U3F6</accession>
<dbReference type="InterPro" id="IPR001308">
    <property type="entry name" value="ETF_a/FixB"/>
</dbReference>